<dbReference type="PANTHER" id="PTHR37487">
    <property type="entry name" value="CHROMOSOME 1, WHOLE GENOME SHOTGUN SEQUENCE"/>
    <property type="match status" value="1"/>
</dbReference>
<reference evidence="4 5" key="1">
    <citation type="journal article" date="2018" name="Biotechnol. Biofuels">
        <title>Integrative visual omics of the white-rot fungus Polyporus brumalis exposes the biotechnological potential of its oxidative enzymes for delignifying raw plant biomass.</title>
        <authorList>
            <person name="Miyauchi S."/>
            <person name="Rancon A."/>
            <person name="Drula E."/>
            <person name="Hage H."/>
            <person name="Chaduli D."/>
            <person name="Favel A."/>
            <person name="Grisel S."/>
            <person name="Henrissat B."/>
            <person name="Herpoel-Gimbert I."/>
            <person name="Ruiz-Duenas F.J."/>
            <person name="Chevret D."/>
            <person name="Hainaut M."/>
            <person name="Lin J."/>
            <person name="Wang M."/>
            <person name="Pangilinan J."/>
            <person name="Lipzen A."/>
            <person name="Lesage-Meessen L."/>
            <person name="Navarro D."/>
            <person name="Riley R."/>
            <person name="Grigoriev I.V."/>
            <person name="Zhou S."/>
            <person name="Raouche S."/>
            <person name="Rosso M.N."/>
        </authorList>
    </citation>
    <scope>NUCLEOTIDE SEQUENCE [LARGE SCALE GENOMIC DNA]</scope>
    <source>
        <strain evidence="4 5">BRFM 1820</strain>
    </source>
</reference>
<feature type="compositionally biased region" description="Low complexity" evidence="1">
    <location>
        <begin position="348"/>
        <end position="363"/>
    </location>
</feature>
<protein>
    <submittedName>
        <fullName evidence="4">Uncharacterized protein</fullName>
    </submittedName>
</protein>
<keyword evidence="3" id="KW-0732">Signal</keyword>
<feature type="signal peptide" evidence="3">
    <location>
        <begin position="1"/>
        <end position="22"/>
    </location>
</feature>
<evidence type="ECO:0000256" key="1">
    <source>
        <dbReference type="SAM" id="MobiDB-lite"/>
    </source>
</evidence>
<gene>
    <name evidence="4" type="ORF">OH76DRAFT_1405542</name>
</gene>
<feature type="transmembrane region" description="Helical" evidence="2">
    <location>
        <begin position="261"/>
        <end position="283"/>
    </location>
</feature>
<keyword evidence="2" id="KW-1133">Transmembrane helix</keyword>
<feature type="compositionally biased region" description="Basic and acidic residues" evidence="1">
    <location>
        <begin position="301"/>
        <end position="315"/>
    </location>
</feature>
<name>A0A371D5F0_9APHY</name>
<evidence type="ECO:0000256" key="2">
    <source>
        <dbReference type="SAM" id="Phobius"/>
    </source>
</evidence>
<keyword evidence="2" id="KW-0812">Transmembrane</keyword>
<dbReference type="Proteomes" id="UP000256964">
    <property type="component" value="Unassembled WGS sequence"/>
</dbReference>
<dbReference type="OrthoDB" id="2756641at2759"/>
<accession>A0A371D5F0</accession>
<feature type="chain" id="PRO_5016680777" evidence="3">
    <location>
        <begin position="23"/>
        <end position="473"/>
    </location>
</feature>
<sequence>MPTHPLILLSLIYLGLIQQCAANFTFTYSEATECDDFSVSWTGGSPPFTLTIVPSFQVNIDIPIPDGAFSNNHGSYTTPMRLWAGNETVVVMSDSTGFGSGGVSPLIKVGNSVRHLTCDIQGNPVTDFYFSIVGALSQCNPMQFTEYANAIQPVHITGVVAGGSTFALNPANGSKSFTWVANIAAGTQVLFFMVDSKGRRGGTENVMTVLQSGGAACLDSSSPASVANPPSLTGTSTTATSTQTGTWVETPADSHVTTGTLVTAIVVPVVVAVMLAIGAILWYHRRRRNRGVRVLGGPQHPELDLTKGDADRPHYMNEVGSPASAIPFLHGRSPSADGATGGYPSPLPTSTSSSQFTASLSPSVGQSDSAPGPAYPYAGGTGNRSLPSGDSGARRKAAEAGMLRPPPPGQPSPATQFIVHTDIEDAVPSPVHEVVELPPQYSERRGAPHAASLAGSQSYAEPVIHSHGVLRPP</sequence>
<evidence type="ECO:0000313" key="4">
    <source>
        <dbReference type="EMBL" id="RDX47751.1"/>
    </source>
</evidence>
<feature type="region of interest" description="Disordered" evidence="1">
    <location>
        <begin position="442"/>
        <end position="473"/>
    </location>
</feature>
<evidence type="ECO:0000313" key="5">
    <source>
        <dbReference type="Proteomes" id="UP000256964"/>
    </source>
</evidence>
<proteinExistence type="predicted"/>
<keyword evidence="2" id="KW-0472">Membrane</keyword>
<keyword evidence="5" id="KW-1185">Reference proteome</keyword>
<dbReference type="AlphaFoldDB" id="A0A371D5F0"/>
<feature type="region of interest" description="Disordered" evidence="1">
    <location>
        <begin position="293"/>
        <end position="413"/>
    </location>
</feature>
<dbReference type="PANTHER" id="PTHR37487:SF3">
    <property type="entry name" value="CLEAVAGE_POLYADENYLATION SPECIFICITY FACTOR A SUBUNIT N-TERMINAL DOMAIN-CONTAINING PROTEIN"/>
    <property type="match status" value="1"/>
</dbReference>
<dbReference type="EMBL" id="KZ857416">
    <property type="protein sequence ID" value="RDX47751.1"/>
    <property type="molecule type" value="Genomic_DNA"/>
</dbReference>
<dbReference type="STRING" id="139420.A0A371D5F0"/>
<organism evidence="4 5">
    <name type="scientific">Lentinus brumalis</name>
    <dbReference type="NCBI Taxonomy" id="2498619"/>
    <lineage>
        <taxon>Eukaryota</taxon>
        <taxon>Fungi</taxon>
        <taxon>Dikarya</taxon>
        <taxon>Basidiomycota</taxon>
        <taxon>Agaricomycotina</taxon>
        <taxon>Agaricomycetes</taxon>
        <taxon>Polyporales</taxon>
        <taxon>Polyporaceae</taxon>
        <taxon>Lentinus</taxon>
    </lineage>
</organism>
<feature type="region of interest" description="Disordered" evidence="1">
    <location>
        <begin position="221"/>
        <end position="243"/>
    </location>
</feature>
<evidence type="ECO:0000256" key="3">
    <source>
        <dbReference type="SAM" id="SignalP"/>
    </source>
</evidence>